<keyword evidence="3" id="KW-0653">Protein transport</keyword>
<dbReference type="EMBL" id="UZAK01004561">
    <property type="protein sequence ID" value="VDO84720.1"/>
    <property type="molecule type" value="Genomic_DNA"/>
</dbReference>
<keyword evidence="7" id="KW-1185">Reference proteome</keyword>
<dbReference type="Gene3D" id="1.25.10.10">
    <property type="entry name" value="Leucine-rich Repeat Variant"/>
    <property type="match status" value="1"/>
</dbReference>
<evidence type="ECO:0000313" key="6">
    <source>
        <dbReference type="EMBL" id="VDO84720.1"/>
    </source>
</evidence>
<organism evidence="8">
    <name type="scientific">Schistosoma curassoni</name>
    <dbReference type="NCBI Taxonomy" id="6186"/>
    <lineage>
        <taxon>Eukaryota</taxon>
        <taxon>Metazoa</taxon>
        <taxon>Spiralia</taxon>
        <taxon>Lophotrochozoa</taxon>
        <taxon>Platyhelminthes</taxon>
        <taxon>Trematoda</taxon>
        <taxon>Digenea</taxon>
        <taxon>Strigeidida</taxon>
        <taxon>Schistosomatoidea</taxon>
        <taxon>Schistosomatidae</taxon>
        <taxon>Schistosoma</taxon>
    </lineage>
</organism>
<dbReference type="InterPro" id="IPR050840">
    <property type="entry name" value="Adaptor_Complx_Large_Subunit"/>
</dbReference>
<dbReference type="Pfam" id="PF01602">
    <property type="entry name" value="Adaptin_N"/>
    <property type="match status" value="1"/>
</dbReference>
<dbReference type="GO" id="GO:0016192">
    <property type="term" value="P:vesicle-mediated transport"/>
    <property type="evidence" value="ECO:0007669"/>
    <property type="project" value="InterPro"/>
</dbReference>
<evidence type="ECO:0000256" key="4">
    <source>
        <dbReference type="ARBA" id="ARBA00023136"/>
    </source>
</evidence>
<dbReference type="InterPro" id="IPR016024">
    <property type="entry name" value="ARM-type_fold"/>
</dbReference>
<dbReference type="InterPro" id="IPR011989">
    <property type="entry name" value="ARM-like"/>
</dbReference>
<sequence>MVKVGGYILGEFGNLIAGDPRSAPKVQFNLLHSKFHLCTPTTRQLLLSTYMKFINLFPEIKSDIQSVLQNDSNLRSSNVEIQQRATEYLALSRIATDDVLATVLEEMPPFPERHSSILAKLKAKNPNTDGTISKSEAVGESYALNSTKVSFQLYYYLFCYICVYQ</sequence>
<proteinExistence type="predicted"/>
<name>A0A183JM95_9TREM</name>
<evidence type="ECO:0000313" key="7">
    <source>
        <dbReference type="Proteomes" id="UP000279833"/>
    </source>
</evidence>
<evidence type="ECO:0000256" key="3">
    <source>
        <dbReference type="ARBA" id="ARBA00022927"/>
    </source>
</evidence>
<evidence type="ECO:0000256" key="1">
    <source>
        <dbReference type="ARBA" id="ARBA00004308"/>
    </source>
</evidence>
<evidence type="ECO:0000313" key="8">
    <source>
        <dbReference type="WBParaSite" id="SCUD_0000382701-mRNA-1"/>
    </source>
</evidence>
<dbReference type="Proteomes" id="UP000279833">
    <property type="component" value="Unassembled WGS sequence"/>
</dbReference>
<dbReference type="STRING" id="6186.A0A183JM95"/>
<dbReference type="WBParaSite" id="SCUD_0000382701-mRNA-1">
    <property type="protein sequence ID" value="SCUD_0000382701-mRNA-1"/>
    <property type="gene ID" value="SCUD_0000382701"/>
</dbReference>
<dbReference type="InterPro" id="IPR002553">
    <property type="entry name" value="Clathrin/coatomer_adapt-like_N"/>
</dbReference>
<dbReference type="GO" id="GO:0030117">
    <property type="term" value="C:membrane coat"/>
    <property type="evidence" value="ECO:0007669"/>
    <property type="project" value="InterPro"/>
</dbReference>
<evidence type="ECO:0000259" key="5">
    <source>
        <dbReference type="Pfam" id="PF01602"/>
    </source>
</evidence>
<dbReference type="GO" id="GO:0006886">
    <property type="term" value="P:intracellular protein transport"/>
    <property type="evidence" value="ECO:0007669"/>
    <property type="project" value="InterPro"/>
</dbReference>
<dbReference type="AlphaFoldDB" id="A0A183JM95"/>
<feature type="domain" description="Clathrin/coatomer adaptor adaptin-like N-terminal" evidence="5">
    <location>
        <begin position="2"/>
        <end position="93"/>
    </location>
</feature>
<dbReference type="PANTHER" id="PTHR22780">
    <property type="entry name" value="ADAPTIN, ALPHA/GAMMA/EPSILON"/>
    <property type="match status" value="1"/>
</dbReference>
<evidence type="ECO:0000256" key="2">
    <source>
        <dbReference type="ARBA" id="ARBA00022448"/>
    </source>
</evidence>
<reference evidence="6 7" key="2">
    <citation type="submission" date="2018-11" db="EMBL/GenBank/DDBJ databases">
        <authorList>
            <consortium name="Pathogen Informatics"/>
        </authorList>
    </citation>
    <scope>NUCLEOTIDE SEQUENCE [LARGE SCALE GENOMIC DNA]</scope>
    <source>
        <strain evidence="6">Dakar</strain>
        <strain evidence="7">Dakar, Senegal</strain>
    </source>
</reference>
<protein>
    <submittedName>
        <fullName evidence="8">Adaptin_N domain-containing protein</fullName>
    </submittedName>
</protein>
<accession>A0A183JM95</accession>
<reference evidence="8" key="1">
    <citation type="submission" date="2016-06" db="UniProtKB">
        <authorList>
            <consortium name="WormBaseParasite"/>
        </authorList>
    </citation>
    <scope>IDENTIFICATION</scope>
</reference>
<dbReference type="SUPFAM" id="SSF48371">
    <property type="entry name" value="ARM repeat"/>
    <property type="match status" value="1"/>
</dbReference>
<keyword evidence="4" id="KW-0472">Membrane</keyword>
<gene>
    <name evidence="6" type="ORF">SCUD_LOCUS3827</name>
</gene>
<dbReference type="GO" id="GO:0012505">
    <property type="term" value="C:endomembrane system"/>
    <property type="evidence" value="ECO:0007669"/>
    <property type="project" value="UniProtKB-SubCell"/>
</dbReference>
<comment type="subcellular location">
    <subcellularLocation>
        <location evidence="1">Endomembrane system</location>
    </subcellularLocation>
</comment>
<keyword evidence="2" id="KW-0813">Transport</keyword>